<feature type="compositionally biased region" description="Basic and acidic residues" evidence="1">
    <location>
        <begin position="51"/>
        <end position="67"/>
    </location>
</feature>
<organism evidence="2 3">
    <name type="scientific">Amycolatopsis japonica</name>
    <dbReference type="NCBI Taxonomy" id="208439"/>
    <lineage>
        <taxon>Bacteria</taxon>
        <taxon>Bacillati</taxon>
        <taxon>Actinomycetota</taxon>
        <taxon>Actinomycetes</taxon>
        <taxon>Pseudonocardiales</taxon>
        <taxon>Pseudonocardiaceae</taxon>
        <taxon>Amycolatopsis</taxon>
        <taxon>Amycolatopsis japonica group</taxon>
    </lineage>
</organism>
<dbReference type="KEGG" id="aja:AJAP_31155"/>
<gene>
    <name evidence="2" type="ORF">AJAP_31155</name>
</gene>
<evidence type="ECO:0000256" key="1">
    <source>
        <dbReference type="SAM" id="MobiDB-lite"/>
    </source>
</evidence>
<protein>
    <submittedName>
        <fullName evidence="2">Uncharacterized protein</fullName>
    </submittedName>
</protein>
<proteinExistence type="predicted"/>
<name>A0A075V1F7_9PSEU</name>
<dbReference type="Proteomes" id="UP000028492">
    <property type="component" value="Chromosome"/>
</dbReference>
<evidence type="ECO:0000313" key="3">
    <source>
        <dbReference type="Proteomes" id="UP000028492"/>
    </source>
</evidence>
<dbReference type="AlphaFoldDB" id="A0A075V1F7"/>
<reference evidence="2 3" key="1">
    <citation type="journal article" date="2014" name="J. Biotechnol.">
        <title>Complete genome sequence of the actinobacterium Amycolatopsis japonica MG417-CF17(T) (=DSM 44213T) producing (S,S)-N,N'-ethylenediaminedisuccinic acid.</title>
        <authorList>
            <person name="Stegmann E."/>
            <person name="Albersmeier A."/>
            <person name="Spohn M."/>
            <person name="Gert H."/>
            <person name="Weber T."/>
            <person name="Wohlleben W."/>
            <person name="Kalinowski J."/>
            <person name="Ruckert C."/>
        </authorList>
    </citation>
    <scope>NUCLEOTIDE SEQUENCE [LARGE SCALE GENOMIC DNA]</scope>
    <source>
        <strain evidence="3">MG417-CF17 (DSM 44213)</strain>
    </source>
</reference>
<dbReference type="EMBL" id="CP008953">
    <property type="protein sequence ID" value="AIG79053.1"/>
    <property type="molecule type" value="Genomic_DNA"/>
</dbReference>
<evidence type="ECO:0000313" key="2">
    <source>
        <dbReference type="EMBL" id="AIG79053.1"/>
    </source>
</evidence>
<feature type="region of interest" description="Disordered" evidence="1">
    <location>
        <begin position="35"/>
        <end position="85"/>
    </location>
</feature>
<keyword evidence="3" id="KW-1185">Reference proteome</keyword>
<dbReference type="HOGENOM" id="CLU_2505489_0_0_11"/>
<accession>A0A075V1F7</accession>
<sequence length="85" mass="9550">MPHKDIARDPQSARECIPHTIVEDREQKFLAPDAIAPQPDRVRVRPLQQAHADRSDEESPIRGKGAVEKMISTATSKNSAIRRAR</sequence>